<name>A0A239KJ58_9ACTN</name>
<dbReference type="Gene3D" id="2.60.120.260">
    <property type="entry name" value="Galactose-binding domain-like"/>
    <property type="match status" value="1"/>
</dbReference>
<feature type="domain" description="F5/8 type C" evidence="2">
    <location>
        <begin position="1"/>
        <end position="69"/>
    </location>
</feature>
<evidence type="ECO:0000256" key="1">
    <source>
        <dbReference type="SAM" id="MobiDB-lite"/>
    </source>
</evidence>
<dbReference type="PROSITE" id="PS50022">
    <property type="entry name" value="FA58C_3"/>
    <property type="match status" value="1"/>
</dbReference>
<evidence type="ECO:0000313" key="3">
    <source>
        <dbReference type="EMBL" id="SNT17184.1"/>
    </source>
</evidence>
<accession>A0A239KJ58</accession>
<proteinExistence type="predicted"/>
<evidence type="ECO:0000259" key="2">
    <source>
        <dbReference type="PROSITE" id="PS50022"/>
    </source>
</evidence>
<reference evidence="3 4" key="1">
    <citation type="submission" date="2017-06" db="EMBL/GenBank/DDBJ databases">
        <authorList>
            <person name="Kim H.J."/>
            <person name="Triplett B.A."/>
        </authorList>
    </citation>
    <scope>NUCLEOTIDE SEQUENCE [LARGE SCALE GENOMIC DNA]</scope>
    <source>
        <strain evidence="3 4">CGMCC 4.2132</strain>
    </source>
</reference>
<protein>
    <recommendedName>
        <fullName evidence="2">F5/8 type C domain-containing protein</fullName>
    </recommendedName>
</protein>
<keyword evidence="4" id="KW-1185">Reference proteome</keyword>
<dbReference type="AlphaFoldDB" id="A0A239KJ58"/>
<evidence type="ECO:0000313" key="4">
    <source>
        <dbReference type="Proteomes" id="UP000198282"/>
    </source>
</evidence>
<gene>
    <name evidence="3" type="ORF">SAMN05216276_102729</name>
</gene>
<dbReference type="SUPFAM" id="SSF49785">
    <property type="entry name" value="Galactose-binding domain-like"/>
    <property type="match status" value="1"/>
</dbReference>
<dbReference type="EMBL" id="FZOD01000027">
    <property type="protein sequence ID" value="SNT17184.1"/>
    <property type="molecule type" value="Genomic_DNA"/>
</dbReference>
<dbReference type="Proteomes" id="UP000198282">
    <property type="component" value="Unassembled WGS sequence"/>
</dbReference>
<organism evidence="3 4">
    <name type="scientific">Streptosporangium subroseum</name>
    <dbReference type="NCBI Taxonomy" id="106412"/>
    <lineage>
        <taxon>Bacteria</taxon>
        <taxon>Bacillati</taxon>
        <taxon>Actinomycetota</taxon>
        <taxon>Actinomycetes</taxon>
        <taxon>Streptosporangiales</taxon>
        <taxon>Streptosporangiaceae</taxon>
        <taxon>Streptosporangium</taxon>
    </lineage>
</organism>
<dbReference type="Pfam" id="PF22633">
    <property type="entry name" value="F5_F8_type_C_2"/>
    <property type="match status" value="1"/>
</dbReference>
<feature type="region of interest" description="Disordered" evidence="1">
    <location>
        <begin position="34"/>
        <end position="69"/>
    </location>
</feature>
<dbReference type="InterPro" id="IPR008979">
    <property type="entry name" value="Galactose-bd-like_sf"/>
</dbReference>
<feature type="compositionally biased region" description="Low complexity" evidence="1">
    <location>
        <begin position="48"/>
        <end position="69"/>
    </location>
</feature>
<dbReference type="InterPro" id="IPR000421">
    <property type="entry name" value="FA58C"/>
</dbReference>
<sequence>MQVDLGSVTSVSSVVTMFEKPSGYKYLLEYSSDGTNRSTFDDHTASYTAPRRTSPSPRRRSPPATCGSP</sequence>